<accession>A0AAV4RL02</accession>
<protein>
    <submittedName>
        <fullName evidence="1">Uncharacterized protein</fullName>
    </submittedName>
</protein>
<reference evidence="1 2" key="1">
    <citation type="submission" date="2021-06" db="EMBL/GenBank/DDBJ databases">
        <title>Caerostris darwini draft genome.</title>
        <authorList>
            <person name="Kono N."/>
            <person name="Arakawa K."/>
        </authorList>
    </citation>
    <scope>NUCLEOTIDE SEQUENCE [LARGE SCALE GENOMIC DNA]</scope>
</reference>
<proteinExistence type="predicted"/>
<organism evidence="1 2">
    <name type="scientific">Caerostris darwini</name>
    <dbReference type="NCBI Taxonomy" id="1538125"/>
    <lineage>
        <taxon>Eukaryota</taxon>
        <taxon>Metazoa</taxon>
        <taxon>Ecdysozoa</taxon>
        <taxon>Arthropoda</taxon>
        <taxon>Chelicerata</taxon>
        <taxon>Arachnida</taxon>
        <taxon>Araneae</taxon>
        <taxon>Araneomorphae</taxon>
        <taxon>Entelegynae</taxon>
        <taxon>Araneoidea</taxon>
        <taxon>Araneidae</taxon>
        <taxon>Caerostris</taxon>
    </lineage>
</organism>
<comment type="caution">
    <text evidence="1">The sequence shown here is derived from an EMBL/GenBank/DDBJ whole genome shotgun (WGS) entry which is preliminary data.</text>
</comment>
<dbReference type="EMBL" id="BPLQ01006238">
    <property type="protein sequence ID" value="GIY20945.1"/>
    <property type="molecule type" value="Genomic_DNA"/>
</dbReference>
<evidence type="ECO:0000313" key="2">
    <source>
        <dbReference type="Proteomes" id="UP001054837"/>
    </source>
</evidence>
<sequence>MITHLSHPPLLVEALRSFILDPWLLFRIGTMDGGPSPPSPNGRKCCYYLGTTLPGDLCGRRTHFEQPPTFSKWRDHRMLRVRNYGSGNIRGISRIGGFRNEYERRIRENGGLGVIKLKNPSPPRGSE</sequence>
<dbReference type="Proteomes" id="UP001054837">
    <property type="component" value="Unassembled WGS sequence"/>
</dbReference>
<dbReference type="AlphaFoldDB" id="A0AAV4RL02"/>
<gene>
    <name evidence="1" type="ORF">CDAR_582401</name>
</gene>
<evidence type="ECO:0000313" key="1">
    <source>
        <dbReference type="EMBL" id="GIY20945.1"/>
    </source>
</evidence>
<keyword evidence="2" id="KW-1185">Reference proteome</keyword>
<name>A0AAV4RL02_9ARAC</name>